<dbReference type="Proteomes" id="UP001529491">
    <property type="component" value="Chromosome"/>
</dbReference>
<reference evidence="2 3" key="1">
    <citation type="submission" date="2023-10" db="EMBL/GenBank/DDBJ databases">
        <title>Complete genome sequence of Shewanella sp. DAU334.</title>
        <authorList>
            <person name="Lee Y.-S."/>
            <person name="Jeong H.-R."/>
            <person name="Hwang E.-J."/>
            <person name="Choi Y.-L."/>
            <person name="Kim G.-D."/>
        </authorList>
    </citation>
    <scope>NUCLEOTIDE SEQUENCE [LARGE SCALE GENOMIC DNA]</scope>
    <source>
        <strain evidence="2 3">DAU334</strain>
    </source>
</reference>
<dbReference type="PANTHER" id="PTHR43179:SF7">
    <property type="entry name" value="RHAMNOSYLTRANSFERASE WBBL"/>
    <property type="match status" value="1"/>
</dbReference>
<accession>A0ABZ0K191</accession>
<protein>
    <submittedName>
        <fullName evidence="2">Glycosyltransferase family 2 protein</fullName>
    </submittedName>
</protein>
<sequence length="600" mass="67988">MIKKYAMLLVKLCVRCLPGKIKNLLMQNPKLVALYTRLIFKSGILYGEPSAKKMKLYYQRYIDKQSVLSGSLVTVEHNAIILVNDNSFTGLADSLTNAEKVSGLKNVFVWCSSSIRDEVDLVINKLSNRRLFSINSIVGDTLSEAVASLIVAKEVFLLPTIVIKSGVRVMPQILSKMAQFYQVDSRMNASVLYCDSDEYNSNGIRCNPDFKPDWNPDLQLSNGYICDGIWVSSFDRLLSEVPMFYCSDAIADWLCEQYFTVSDFSVGHVSEVLLHSPYLAEKNDQTGFYHDSRYKYRLEANSYLGDLTFMTGSDGIRRYTWPHHNPLVSIIIPTKNAHELVRMCIDSILEKTDYQHYEIILVDNNSDERNSLSYFEQIAQHPKVTILKYPFEFNYSAINNYAVKRAKGSVIALVNNDIEVINRNWLGLMVGHVSRKDIGCVGAKLLYPDNRIQHAGVVLGYGGGAGHAHKYYPSDHCGYMNRIAATQNFSAITAACLLVKRDHYLKVGGLDESLKVAFNDVDFCLRVLELGVRNLYCADAQLYHHESVSRGPEDTPEKQARFKQELQHLKGKWAEYIAKDPAYNSNLTLSRENFALRNPK</sequence>
<dbReference type="SUPFAM" id="SSF53448">
    <property type="entry name" value="Nucleotide-diphospho-sugar transferases"/>
    <property type="match status" value="1"/>
</dbReference>
<dbReference type="RefSeq" id="WP_310470593.1">
    <property type="nucleotide sequence ID" value="NZ_CP136522.1"/>
</dbReference>
<organism evidence="2 3">
    <name type="scientific">Shewanella youngdeokensis</name>
    <dbReference type="NCBI Taxonomy" id="2999068"/>
    <lineage>
        <taxon>Bacteria</taxon>
        <taxon>Pseudomonadati</taxon>
        <taxon>Pseudomonadota</taxon>
        <taxon>Gammaproteobacteria</taxon>
        <taxon>Alteromonadales</taxon>
        <taxon>Shewanellaceae</taxon>
        <taxon>Shewanella</taxon>
    </lineage>
</organism>
<evidence type="ECO:0000313" key="3">
    <source>
        <dbReference type="Proteomes" id="UP001529491"/>
    </source>
</evidence>
<dbReference type="Pfam" id="PF00535">
    <property type="entry name" value="Glycos_transf_2"/>
    <property type="match status" value="1"/>
</dbReference>
<name>A0ABZ0K191_9GAMM</name>
<dbReference type="CDD" id="cd04186">
    <property type="entry name" value="GT_2_like_c"/>
    <property type="match status" value="1"/>
</dbReference>
<evidence type="ECO:0000313" key="2">
    <source>
        <dbReference type="EMBL" id="WOT06319.1"/>
    </source>
</evidence>
<dbReference type="InterPro" id="IPR001173">
    <property type="entry name" value="Glyco_trans_2-like"/>
</dbReference>
<feature type="domain" description="Glycosyltransferase 2-like" evidence="1">
    <location>
        <begin position="329"/>
        <end position="444"/>
    </location>
</feature>
<dbReference type="EMBL" id="CP136522">
    <property type="protein sequence ID" value="WOT06319.1"/>
    <property type="molecule type" value="Genomic_DNA"/>
</dbReference>
<gene>
    <name evidence="2" type="ORF">RGE70_05855</name>
</gene>
<evidence type="ECO:0000259" key="1">
    <source>
        <dbReference type="Pfam" id="PF00535"/>
    </source>
</evidence>
<keyword evidence="3" id="KW-1185">Reference proteome</keyword>
<dbReference type="PANTHER" id="PTHR43179">
    <property type="entry name" value="RHAMNOSYLTRANSFERASE WBBL"/>
    <property type="match status" value="1"/>
</dbReference>
<proteinExistence type="predicted"/>
<dbReference type="InterPro" id="IPR029044">
    <property type="entry name" value="Nucleotide-diphossugar_trans"/>
</dbReference>
<dbReference type="Gene3D" id="3.90.550.10">
    <property type="entry name" value="Spore Coat Polysaccharide Biosynthesis Protein SpsA, Chain A"/>
    <property type="match status" value="1"/>
</dbReference>